<sequence length="238" mass="26374">MNDPGNIRDKVRLILERANHPNTPQAEAETAIALAFRLMQKYNLNDADVKQHEQVNSQNDEIEAIEHSIFGPYRVRRGSLFYVIAQAVSCACFRENRDVGTDEVRMVAFGTARDRHALEVLFQAAELLALRMMPPGDRRFRTSWWHGFNAGVGKKLTKEQKTIFQETPGSQLVLIERFERASSVMFEAEPSLSNTGSSFINNTDAYGAGHSAGMSFSSGSNSLGSWQRSLGSGSGSRG</sequence>
<accession>A0A6J6B181</accession>
<protein>
    <submittedName>
        <fullName evidence="3">Unannotated protein</fullName>
    </submittedName>
</protein>
<dbReference type="AlphaFoldDB" id="A0A6J6B181"/>
<feature type="domain" description="DUF2786" evidence="2">
    <location>
        <begin position="7"/>
        <end position="45"/>
    </location>
</feature>
<dbReference type="InterPro" id="IPR024498">
    <property type="entry name" value="DUF2786"/>
</dbReference>
<dbReference type="Pfam" id="PF10979">
    <property type="entry name" value="DUF2786"/>
    <property type="match status" value="1"/>
</dbReference>
<evidence type="ECO:0000313" key="3">
    <source>
        <dbReference type="EMBL" id="CAB4532762.1"/>
    </source>
</evidence>
<evidence type="ECO:0000259" key="2">
    <source>
        <dbReference type="Pfam" id="PF10979"/>
    </source>
</evidence>
<evidence type="ECO:0000256" key="1">
    <source>
        <dbReference type="SAM" id="MobiDB-lite"/>
    </source>
</evidence>
<feature type="region of interest" description="Disordered" evidence="1">
    <location>
        <begin position="219"/>
        <end position="238"/>
    </location>
</feature>
<proteinExistence type="predicted"/>
<gene>
    <name evidence="3" type="ORF">UFOPK1353_00443</name>
</gene>
<feature type="compositionally biased region" description="Low complexity" evidence="1">
    <location>
        <begin position="219"/>
        <end position="231"/>
    </location>
</feature>
<organism evidence="3">
    <name type="scientific">freshwater metagenome</name>
    <dbReference type="NCBI Taxonomy" id="449393"/>
    <lineage>
        <taxon>unclassified sequences</taxon>
        <taxon>metagenomes</taxon>
        <taxon>ecological metagenomes</taxon>
    </lineage>
</organism>
<dbReference type="EMBL" id="CAEZSE010000052">
    <property type="protein sequence ID" value="CAB4532762.1"/>
    <property type="molecule type" value="Genomic_DNA"/>
</dbReference>
<reference evidence="3" key="1">
    <citation type="submission" date="2020-05" db="EMBL/GenBank/DDBJ databases">
        <authorList>
            <person name="Chiriac C."/>
            <person name="Salcher M."/>
            <person name="Ghai R."/>
            <person name="Kavagutti S V."/>
        </authorList>
    </citation>
    <scope>NUCLEOTIDE SEQUENCE</scope>
</reference>
<name>A0A6J6B181_9ZZZZ</name>